<reference evidence="1 2" key="1">
    <citation type="journal article" date="2004" name="Science">
        <title>The genome of the diatom Thalassiosira pseudonana: ecology, evolution, and metabolism.</title>
        <authorList>
            <person name="Armbrust E.V."/>
            <person name="Berges J.A."/>
            <person name="Bowler C."/>
            <person name="Green B.R."/>
            <person name="Martinez D."/>
            <person name="Putnam N.H."/>
            <person name="Zhou S."/>
            <person name="Allen A.E."/>
            <person name="Apt K.E."/>
            <person name="Bechner M."/>
            <person name="Brzezinski M.A."/>
            <person name="Chaal B.K."/>
            <person name="Chiovitti A."/>
            <person name="Davis A.K."/>
            <person name="Demarest M.S."/>
            <person name="Detter J.C."/>
            <person name="Glavina T."/>
            <person name="Goodstein D."/>
            <person name="Hadi M.Z."/>
            <person name="Hellsten U."/>
            <person name="Hildebrand M."/>
            <person name="Jenkins B.D."/>
            <person name="Jurka J."/>
            <person name="Kapitonov V.V."/>
            <person name="Kroger N."/>
            <person name="Lau W.W."/>
            <person name="Lane T.W."/>
            <person name="Larimer F.W."/>
            <person name="Lippmeier J.C."/>
            <person name="Lucas S."/>
            <person name="Medina M."/>
            <person name="Montsant A."/>
            <person name="Obornik M."/>
            <person name="Parker M.S."/>
            <person name="Palenik B."/>
            <person name="Pazour G.J."/>
            <person name="Richardson P.M."/>
            <person name="Rynearson T.A."/>
            <person name="Saito M.A."/>
            <person name="Schwartz D.C."/>
            <person name="Thamatrakoln K."/>
            <person name="Valentin K."/>
            <person name="Vardi A."/>
            <person name="Wilkerson F.P."/>
            <person name="Rokhsar D.S."/>
        </authorList>
    </citation>
    <scope>NUCLEOTIDE SEQUENCE [LARGE SCALE GENOMIC DNA]</scope>
    <source>
        <strain evidence="1 2">CCMP1335</strain>
    </source>
</reference>
<dbReference type="RefSeq" id="XP_002288902.1">
    <property type="nucleotide sequence ID" value="XM_002288866.1"/>
</dbReference>
<reference evidence="1 2" key="2">
    <citation type="journal article" date="2008" name="Nature">
        <title>The Phaeodactylum genome reveals the evolutionary history of diatom genomes.</title>
        <authorList>
            <person name="Bowler C."/>
            <person name="Allen A.E."/>
            <person name="Badger J.H."/>
            <person name="Grimwood J."/>
            <person name="Jabbari K."/>
            <person name="Kuo A."/>
            <person name="Maheswari U."/>
            <person name="Martens C."/>
            <person name="Maumus F."/>
            <person name="Otillar R.P."/>
            <person name="Rayko E."/>
            <person name="Salamov A."/>
            <person name="Vandepoele K."/>
            <person name="Beszteri B."/>
            <person name="Gruber A."/>
            <person name="Heijde M."/>
            <person name="Katinka M."/>
            <person name="Mock T."/>
            <person name="Valentin K."/>
            <person name="Verret F."/>
            <person name="Berges J.A."/>
            <person name="Brownlee C."/>
            <person name="Cadoret J.P."/>
            <person name="Chiovitti A."/>
            <person name="Choi C.J."/>
            <person name="Coesel S."/>
            <person name="De Martino A."/>
            <person name="Detter J.C."/>
            <person name="Durkin C."/>
            <person name="Falciatore A."/>
            <person name="Fournet J."/>
            <person name="Haruta M."/>
            <person name="Huysman M.J."/>
            <person name="Jenkins B.D."/>
            <person name="Jiroutova K."/>
            <person name="Jorgensen R.E."/>
            <person name="Joubert Y."/>
            <person name="Kaplan A."/>
            <person name="Kroger N."/>
            <person name="Kroth P.G."/>
            <person name="La Roche J."/>
            <person name="Lindquist E."/>
            <person name="Lommer M."/>
            <person name="Martin-Jezequel V."/>
            <person name="Lopez P.J."/>
            <person name="Lucas S."/>
            <person name="Mangogna M."/>
            <person name="McGinnis K."/>
            <person name="Medlin L.K."/>
            <person name="Montsant A."/>
            <person name="Oudot-Le Secq M.P."/>
            <person name="Napoli C."/>
            <person name="Obornik M."/>
            <person name="Parker M.S."/>
            <person name="Petit J.L."/>
            <person name="Porcel B.M."/>
            <person name="Poulsen N."/>
            <person name="Robison M."/>
            <person name="Rychlewski L."/>
            <person name="Rynearson T.A."/>
            <person name="Schmutz J."/>
            <person name="Shapiro H."/>
            <person name="Siaut M."/>
            <person name="Stanley M."/>
            <person name="Sussman M.R."/>
            <person name="Taylor A.R."/>
            <person name="Vardi A."/>
            <person name="von Dassow P."/>
            <person name="Vyverman W."/>
            <person name="Willis A."/>
            <person name="Wyrwicz L.S."/>
            <person name="Rokhsar D.S."/>
            <person name="Weissenbach J."/>
            <person name="Armbrust E.V."/>
            <person name="Green B.R."/>
            <person name="Van de Peer Y."/>
            <person name="Grigoriev I.V."/>
        </authorList>
    </citation>
    <scope>NUCLEOTIDE SEQUENCE [LARGE SCALE GENOMIC DNA]</scope>
    <source>
        <strain evidence="1 2">CCMP1335</strain>
    </source>
</reference>
<dbReference type="Proteomes" id="UP000001449">
    <property type="component" value="Chromosome 3"/>
</dbReference>
<dbReference type="AlphaFoldDB" id="B8BY98"/>
<evidence type="ECO:0000313" key="2">
    <source>
        <dbReference type="Proteomes" id="UP000001449"/>
    </source>
</evidence>
<protein>
    <submittedName>
        <fullName evidence="1">Uncharacterized protein</fullName>
    </submittedName>
</protein>
<dbReference type="HOGENOM" id="CLU_1345599_0_0_1"/>
<proteinExistence type="predicted"/>
<evidence type="ECO:0000313" key="1">
    <source>
        <dbReference type="EMBL" id="EED94338.1"/>
    </source>
</evidence>
<accession>B8BY98</accession>
<sequence>MDTYAVAILNSDDNESAKLSLKNMRIEQILKQAPGTHARDFFSLSLTSLGDAASRKRRAILNHYSVNNKIHPWFVLPRGSEIVMSFGCVRAIINRQSAYIFEAHKPTIRQQALRIAENVQKTDSFTLNDGQIILHARSKKDLPNFELRCVEEVIREVCTMYDRRIRLYEPIVNSLMDRMNSEAFSPSGLHKLVPVKDSLQRFGE</sequence>
<name>B8BY98_THAPS</name>
<gene>
    <name evidence="1" type="ORF">THAPSDRAFT_3611</name>
</gene>
<organism evidence="1 2">
    <name type="scientific">Thalassiosira pseudonana</name>
    <name type="common">Marine diatom</name>
    <name type="synonym">Cyclotella nana</name>
    <dbReference type="NCBI Taxonomy" id="35128"/>
    <lineage>
        <taxon>Eukaryota</taxon>
        <taxon>Sar</taxon>
        <taxon>Stramenopiles</taxon>
        <taxon>Ochrophyta</taxon>
        <taxon>Bacillariophyta</taxon>
        <taxon>Coscinodiscophyceae</taxon>
        <taxon>Thalassiosirophycidae</taxon>
        <taxon>Thalassiosirales</taxon>
        <taxon>Thalassiosiraceae</taxon>
        <taxon>Thalassiosira</taxon>
    </lineage>
</organism>
<dbReference type="Gene3D" id="1.20.58.340">
    <property type="entry name" value="Magnesium transport protein CorA, transmembrane region"/>
    <property type="match status" value="1"/>
</dbReference>
<keyword evidence="2" id="KW-1185">Reference proteome</keyword>
<dbReference type="GeneID" id="7441927"/>
<dbReference type="eggNOG" id="KOG2662">
    <property type="taxonomic scope" value="Eukaryota"/>
</dbReference>
<dbReference type="KEGG" id="tps:THAPSDRAFT_3611"/>
<dbReference type="InParanoid" id="B8BY98"/>
<dbReference type="PaxDb" id="35128-Thaps3611"/>
<dbReference type="EMBL" id="CM000640">
    <property type="protein sequence ID" value="EED94338.1"/>
    <property type="molecule type" value="Genomic_DNA"/>
</dbReference>